<sequence>MEKLLLSMLLAPIFMLSACVSSASNEGNQPFYEESNMVTLFFSDPKAIDKEHTYYDALLEFQTNHPEQLSSFYVIEAEDKDKVKQYDIETFPTMLILSGEHIHLRLEGPQRKDNIISNLTNMINTQKNQLEL</sequence>
<accession>A0AAJ2NN63</accession>
<name>A0AAJ2NN63_ALKPS</name>
<dbReference type="EMBL" id="JAWJAY010000001">
    <property type="protein sequence ID" value="MDV2885441.1"/>
    <property type="molecule type" value="Genomic_DNA"/>
</dbReference>
<proteinExistence type="predicted"/>
<gene>
    <name evidence="2" type="ORF">RYX45_09605</name>
</gene>
<dbReference type="SUPFAM" id="SSF52833">
    <property type="entry name" value="Thioredoxin-like"/>
    <property type="match status" value="1"/>
</dbReference>
<evidence type="ECO:0000313" key="3">
    <source>
        <dbReference type="Proteomes" id="UP001285636"/>
    </source>
</evidence>
<feature type="signal peptide" evidence="1">
    <location>
        <begin position="1"/>
        <end position="23"/>
    </location>
</feature>
<keyword evidence="1" id="KW-0732">Signal</keyword>
<dbReference type="Gene3D" id="3.40.30.10">
    <property type="entry name" value="Glutaredoxin"/>
    <property type="match status" value="1"/>
</dbReference>
<dbReference type="AlphaFoldDB" id="A0AAJ2NN63"/>
<evidence type="ECO:0000256" key="1">
    <source>
        <dbReference type="SAM" id="SignalP"/>
    </source>
</evidence>
<protein>
    <recommendedName>
        <fullName evidence="4">Small peptidoglycan-associated lipoprotein</fullName>
    </recommendedName>
</protein>
<evidence type="ECO:0000313" key="2">
    <source>
        <dbReference type="EMBL" id="MDV2885441.1"/>
    </source>
</evidence>
<dbReference type="RefSeq" id="WP_012959561.1">
    <property type="nucleotide sequence ID" value="NZ_CP117835.1"/>
</dbReference>
<reference evidence="2" key="1">
    <citation type="submission" date="2023-10" db="EMBL/GenBank/DDBJ databases">
        <title>Screening of Alkalihalophilus pseudofirmusBZ-TG-HK211 and Its Alleviation of Salt Stress on Rapeseed Growth.</title>
        <authorList>
            <person name="Zhao B."/>
            <person name="Guo T."/>
        </authorList>
    </citation>
    <scope>NUCLEOTIDE SEQUENCE</scope>
    <source>
        <strain evidence="2">BZ-TG-HK211</strain>
    </source>
</reference>
<feature type="chain" id="PRO_5042529410" description="Small peptidoglycan-associated lipoprotein" evidence="1">
    <location>
        <begin position="24"/>
        <end position="132"/>
    </location>
</feature>
<evidence type="ECO:0008006" key="4">
    <source>
        <dbReference type="Google" id="ProtNLM"/>
    </source>
</evidence>
<dbReference type="PROSITE" id="PS51257">
    <property type="entry name" value="PROKAR_LIPOPROTEIN"/>
    <property type="match status" value="1"/>
</dbReference>
<organism evidence="2 3">
    <name type="scientific">Alkalihalophilus pseudofirmus</name>
    <name type="common">Bacillus pseudofirmus</name>
    <dbReference type="NCBI Taxonomy" id="79885"/>
    <lineage>
        <taxon>Bacteria</taxon>
        <taxon>Bacillati</taxon>
        <taxon>Bacillota</taxon>
        <taxon>Bacilli</taxon>
        <taxon>Bacillales</taxon>
        <taxon>Bacillaceae</taxon>
        <taxon>Alkalihalophilus</taxon>
    </lineage>
</organism>
<comment type="caution">
    <text evidence="2">The sequence shown here is derived from an EMBL/GenBank/DDBJ whole genome shotgun (WGS) entry which is preliminary data.</text>
</comment>
<dbReference type="Proteomes" id="UP001285636">
    <property type="component" value="Unassembled WGS sequence"/>
</dbReference>
<dbReference type="InterPro" id="IPR036249">
    <property type="entry name" value="Thioredoxin-like_sf"/>
</dbReference>